<dbReference type="AlphaFoldDB" id="A0A6P0UN76"/>
<evidence type="ECO:0000313" key="1">
    <source>
        <dbReference type="EMBL" id="NER11756.1"/>
    </source>
</evidence>
<organism evidence="1 2">
    <name type="scientific">Muriicola jejuensis</name>
    <dbReference type="NCBI Taxonomy" id="504488"/>
    <lineage>
        <taxon>Bacteria</taxon>
        <taxon>Pseudomonadati</taxon>
        <taxon>Bacteroidota</taxon>
        <taxon>Flavobacteriia</taxon>
        <taxon>Flavobacteriales</taxon>
        <taxon>Flavobacteriaceae</taxon>
        <taxon>Muriicola</taxon>
    </lineage>
</organism>
<reference evidence="1 2" key="1">
    <citation type="submission" date="2020-01" db="EMBL/GenBank/DDBJ databases">
        <title>Muriicola jejuensis KCTC 22299.</title>
        <authorList>
            <person name="Wang G."/>
        </authorList>
    </citation>
    <scope>NUCLEOTIDE SEQUENCE [LARGE SCALE GENOMIC DNA]</scope>
    <source>
        <strain evidence="1 2">KCTC 22299</strain>
    </source>
</reference>
<dbReference type="RefSeq" id="WP_163694212.1">
    <property type="nucleotide sequence ID" value="NZ_FXTW01000011.1"/>
</dbReference>
<gene>
    <name evidence="1" type="ORF">GWK09_14590</name>
</gene>
<proteinExistence type="predicted"/>
<accession>A0A6P0UN76</accession>
<dbReference type="Proteomes" id="UP000468443">
    <property type="component" value="Unassembled WGS sequence"/>
</dbReference>
<evidence type="ECO:0000313" key="2">
    <source>
        <dbReference type="Proteomes" id="UP000468443"/>
    </source>
</evidence>
<name>A0A6P0UN76_9FLAO</name>
<comment type="caution">
    <text evidence="1">The sequence shown here is derived from an EMBL/GenBank/DDBJ whole genome shotgun (WGS) entry which is preliminary data.</text>
</comment>
<keyword evidence="2" id="KW-1185">Reference proteome</keyword>
<sequence length="150" mass="17374">MATSFMVQLFKLGKDNRIHHLIMFADESVIRNDEYVSIEIGDGFDWYAHARNCIDCKAFLNSIGTSKFAWALESDGEFFLIDMSEFAKEDHFKNQIQLTIGDPKKGVRLKLKKNPLDKKTIEKLLAEYESREDYESCSDLKNLGRLLKNQ</sequence>
<protein>
    <submittedName>
        <fullName evidence="1">Uncharacterized protein</fullName>
    </submittedName>
</protein>
<dbReference type="EMBL" id="JAABOP010000007">
    <property type="protein sequence ID" value="NER11756.1"/>
    <property type="molecule type" value="Genomic_DNA"/>
</dbReference>